<evidence type="ECO:0000256" key="1">
    <source>
        <dbReference type="SAM" id="Coils"/>
    </source>
</evidence>
<gene>
    <name evidence="3" type="ORF">OH76DRAFT_1491214</name>
</gene>
<accession>A0A371CGI8</accession>
<evidence type="ECO:0000313" key="4">
    <source>
        <dbReference type="Proteomes" id="UP000256964"/>
    </source>
</evidence>
<proteinExistence type="predicted"/>
<feature type="coiled-coil region" evidence="1">
    <location>
        <begin position="129"/>
        <end position="163"/>
    </location>
</feature>
<dbReference type="EMBL" id="KZ857930">
    <property type="protein sequence ID" value="RDX39396.1"/>
    <property type="molecule type" value="Genomic_DNA"/>
</dbReference>
<dbReference type="Proteomes" id="UP000256964">
    <property type="component" value="Unassembled WGS sequence"/>
</dbReference>
<feature type="region of interest" description="Disordered" evidence="2">
    <location>
        <begin position="284"/>
        <end position="351"/>
    </location>
</feature>
<keyword evidence="1" id="KW-0175">Coiled coil</keyword>
<feature type="compositionally biased region" description="Polar residues" evidence="2">
    <location>
        <begin position="297"/>
        <end position="308"/>
    </location>
</feature>
<dbReference type="OrthoDB" id="10651258at2759"/>
<evidence type="ECO:0000256" key="2">
    <source>
        <dbReference type="SAM" id="MobiDB-lite"/>
    </source>
</evidence>
<dbReference type="AlphaFoldDB" id="A0A371CGI8"/>
<feature type="region of interest" description="Disordered" evidence="2">
    <location>
        <begin position="244"/>
        <end position="269"/>
    </location>
</feature>
<feature type="region of interest" description="Disordered" evidence="2">
    <location>
        <begin position="201"/>
        <end position="223"/>
    </location>
</feature>
<protein>
    <submittedName>
        <fullName evidence="3">Uncharacterized protein</fullName>
    </submittedName>
</protein>
<evidence type="ECO:0000313" key="3">
    <source>
        <dbReference type="EMBL" id="RDX39396.1"/>
    </source>
</evidence>
<feature type="compositionally biased region" description="Gly residues" evidence="2">
    <location>
        <begin position="207"/>
        <end position="217"/>
    </location>
</feature>
<keyword evidence="4" id="KW-1185">Reference proteome</keyword>
<sequence>MPSLEERLNLRARLCELGRLAIEREKAGGREPPLVDDEALAAYGFAPDFDSEFSFHQSLPFFISDVTSHLPPEENLRRLNVNFAYVEGQTSTLWDAFNKLDTSLTTGQQSWERDFAELRSCTLQLISNNDDLSRRLSRASEQLEQQANDIAELRTVVNNLRAEQGTMANWETDTLHMTPGEVPLQQQTWQERSADSAVWDQAPGRIPGSGPGTGLGTSAGSIPAADDDGCEVPFAPQANMPSAEQVTVTPGPTDAAPDKCTYQGESSDRQPLSAHIFIPRGVFDELPRPTTRPGTEPVTSMDTQSPGSINLPILAPSTPPRQAQPLDQSGPSVVVPPQEPIPNPSTGDGMVEQFSDLVPAAAVQRDGRESTGHAQETVTARRALPGAHQRTLLDDANMDTL</sequence>
<name>A0A371CGI8_9APHY</name>
<organism evidence="3 4">
    <name type="scientific">Lentinus brumalis</name>
    <dbReference type="NCBI Taxonomy" id="2498619"/>
    <lineage>
        <taxon>Eukaryota</taxon>
        <taxon>Fungi</taxon>
        <taxon>Dikarya</taxon>
        <taxon>Basidiomycota</taxon>
        <taxon>Agaricomycotina</taxon>
        <taxon>Agaricomycetes</taxon>
        <taxon>Polyporales</taxon>
        <taxon>Polyporaceae</taxon>
        <taxon>Lentinus</taxon>
    </lineage>
</organism>
<feature type="non-terminal residue" evidence="3">
    <location>
        <position position="1"/>
    </location>
</feature>
<reference evidence="3 4" key="1">
    <citation type="journal article" date="2018" name="Biotechnol. Biofuels">
        <title>Integrative visual omics of the white-rot fungus Polyporus brumalis exposes the biotechnological potential of its oxidative enzymes for delignifying raw plant biomass.</title>
        <authorList>
            <person name="Miyauchi S."/>
            <person name="Rancon A."/>
            <person name="Drula E."/>
            <person name="Hage H."/>
            <person name="Chaduli D."/>
            <person name="Favel A."/>
            <person name="Grisel S."/>
            <person name="Henrissat B."/>
            <person name="Herpoel-Gimbert I."/>
            <person name="Ruiz-Duenas F.J."/>
            <person name="Chevret D."/>
            <person name="Hainaut M."/>
            <person name="Lin J."/>
            <person name="Wang M."/>
            <person name="Pangilinan J."/>
            <person name="Lipzen A."/>
            <person name="Lesage-Meessen L."/>
            <person name="Navarro D."/>
            <person name="Riley R."/>
            <person name="Grigoriev I.V."/>
            <person name="Zhou S."/>
            <person name="Raouche S."/>
            <person name="Rosso M.N."/>
        </authorList>
    </citation>
    <scope>NUCLEOTIDE SEQUENCE [LARGE SCALE GENOMIC DNA]</scope>
    <source>
        <strain evidence="3 4">BRFM 1820</strain>
    </source>
</reference>
<feature type="region of interest" description="Disordered" evidence="2">
    <location>
        <begin position="363"/>
        <end position="401"/>
    </location>
</feature>